<organism evidence="1">
    <name type="scientific">Solanum lycopersicum</name>
    <name type="common">Tomato</name>
    <name type="synonym">Lycopersicon esculentum</name>
    <dbReference type="NCBI Taxonomy" id="4081"/>
    <lineage>
        <taxon>Eukaryota</taxon>
        <taxon>Viridiplantae</taxon>
        <taxon>Streptophyta</taxon>
        <taxon>Embryophyta</taxon>
        <taxon>Tracheophyta</taxon>
        <taxon>Spermatophyta</taxon>
        <taxon>Magnoliopsida</taxon>
        <taxon>eudicotyledons</taxon>
        <taxon>Gunneridae</taxon>
        <taxon>Pentapetalae</taxon>
        <taxon>asterids</taxon>
        <taxon>lamiids</taxon>
        <taxon>Solanales</taxon>
        <taxon>Solanaceae</taxon>
        <taxon>Solanoideae</taxon>
        <taxon>Solaneae</taxon>
        <taxon>Solanum</taxon>
        <taxon>Solanum subgen. Lycopersicon</taxon>
    </lineage>
</organism>
<dbReference type="PaxDb" id="4081-Solyc09g055750.1.1"/>
<name>K4CT71_SOLLC</name>
<sequence length="121" mass="14160">MERQKVFCSEQMLFMGSTDFLDENEVCRSLLDSGYNVVYFSDYFSTSLEKIIICRKFFVFKLSVSKKTSGSQFDAFLCKYDSYLSRHGGCSKAYIFYFESEFINIRISQFFSSPLVKDESM</sequence>
<evidence type="ECO:0000313" key="2">
    <source>
        <dbReference type="Proteomes" id="UP000004994"/>
    </source>
</evidence>
<accession>K4CT71</accession>
<protein>
    <submittedName>
        <fullName evidence="1">Uncharacterized protein</fullName>
    </submittedName>
</protein>
<dbReference type="AlphaFoldDB" id="K4CT71"/>
<proteinExistence type="predicted"/>
<keyword evidence="2" id="KW-1185">Reference proteome</keyword>
<dbReference type="PhylomeDB" id="K4CT71"/>
<dbReference type="HOGENOM" id="CLU_2042154_0_0_1"/>
<reference evidence="1" key="1">
    <citation type="journal article" date="2012" name="Nature">
        <title>The tomato genome sequence provides insights into fleshy fruit evolution.</title>
        <authorList>
            <consortium name="Tomato Genome Consortium"/>
        </authorList>
    </citation>
    <scope>NUCLEOTIDE SEQUENCE [LARGE SCALE GENOMIC DNA]</scope>
    <source>
        <strain evidence="1">cv. Heinz 1706</strain>
    </source>
</reference>
<dbReference type="Gramene" id="Solyc09g055750.1.1">
    <property type="protein sequence ID" value="Solyc09g055750.1.1"/>
    <property type="gene ID" value="Solyc09g055750.1"/>
</dbReference>
<dbReference type="Proteomes" id="UP000004994">
    <property type="component" value="Chromosome 9"/>
</dbReference>
<reference evidence="1" key="2">
    <citation type="submission" date="2013-04" db="UniProtKB">
        <authorList>
            <consortium name="EnsemblPlants"/>
        </authorList>
    </citation>
    <scope>IDENTIFICATION</scope>
    <source>
        <strain evidence="1">cv. Heinz 1706</strain>
    </source>
</reference>
<evidence type="ECO:0000313" key="1">
    <source>
        <dbReference type="EnsemblPlants" id="Solyc09g055750.1.1"/>
    </source>
</evidence>
<dbReference type="EnsemblPlants" id="Solyc09g055750.1.1">
    <property type="protein sequence ID" value="Solyc09g055750.1.1"/>
    <property type="gene ID" value="Solyc09g055750.1"/>
</dbReference>
<dbReference type="InParanoid" id="K4CT71"/>